<dbReference type="KEGG" id="sva:SVA_0217"/>
<name>A0A1B4V049_9GAMM</name>
<sequence>MTRNPEKIDPIERKLDSILSVLQDLLILQGAKAGIKRDDLRRIVSVDTNRVSRVMKHVRRAKNEVE</sequence>
<accession>A0A1B4V049</accession>
<organism evidence="1 2">
    <name type="scientific">Sulfurifustis variabilis</name>
    <dbReference type="NCBI Taxonomy" id="1675686"/>
    <lineage>
        <taxon>Bacteria</taxon>
        <taxon>Pseudomonadati</taxon>
        <taxon>Pseudomonadota</taxon>
        <taxon>Gammaproteobacteria</taxon>
        <taxon>Acidiferrobacterales</taxon>
        <taxon>Acidiferrobacteraceae</taxon>
        <taxon>Sulfurifustis</taxon>
    </lineage>
</organism>
<dbReference type="EMBL" id="AP014936">
    <property type="protein sequence ID" value="BAU46799.1"/>
    <property type="molecule type" value="Genomic_DNA"/>
</dbReference>
<dbReference type="Proteomes" id="UP000218899">
    <property type="component" value="Chromosome"/>
</dbReference>
<evidence type="ECO:0000313" key="2">
    <source>
        <dbReference type="Proteomes" id="UP000218899"/>
    </source>
</evidence>
<evidence type="ECO:0000313" key="1">
    <source>
        <dbReference type="EMBL" id="BAU46799.1"/>
    </source>
</evidence>
<gene>
    <name evidence="1" type="ORF">SVA_0217</name>
</gene>
<reference evidence="1 2" key="1">
    <citation type="submission" date="2015-08" db="EMBL/GenBank/DDBJ databases">
        <title>Complete genome sequence of Sulfurifustis variabilis.</title>
        <authorList>
            <person name="Miura A."/>
            <person name="Kojima H."/>
            <person name="Fukui M."/>
        </authorList>
    </citation>
    <scope>NUCLEOTIDE SEQUENCE [LARGE SCALE GENOMIC DNA]</scope>
    <source>
        <strain evidence="2">skN76</strain>
    </source>
</reference>
<keyword evidence="2" id="KW-1185">Reference proteome</keyword>
<dbReference type="AlphaFoldDB" id="A0A1B4V049"/>
<protein>
    <submittedName>
        <fullName evidence="1">Uncharacterized protein</fullName>
    </submittedName>
</protein>
<proteinExistence type="predicted"/>